<organism evidence="1 2">
    <name type="scientific">Thelephora ganbajun</name>
    <name type="common">Ganba fungus</name>
    <dbReference type="NCBI Taxonomy" id="370292"/>
    <lineage>
        <taxon>Eukaryota</taxon>
        <taxon>Fungi</taxon>
        <taxon>Dikarya</taxon>
        <taxon>Basidiomycota</taxon>
        <taxon>Agaricomycotina</taxon>
        <taxon>Agaricomycetes</taxon>
        <taxon>Thelephorales</taxon>
        <taxon>Thelephoraceae</taxon>
        <taxon>Thelephora</taxon>
    </lineage>
</organism>
<sequence>MPAAGAPSFGLLGRPITPKESSRHSGYPAKEIEPIIQPIQPSVERVRRHREYYLEGGDIFFLVENYLFRVHRYFFERESPVFRKQFADSALNGHHRVGSSDNDPLVLHDVRTDDFSRFLWVFYNPIYSIYDATTEDWAAILGLAHHWQFSEVKALVVRELEKQIIPSIYKIVIYHRYIVDRGLLLPSYMDLVSREETLSFEEAKDLGLETSLMIMTAREIVRKGEAPTSAVNASPDELRSIIRQVF</sequence>
<keyword evidence="2" id="KW-1185">Reference proteome</keyword>
<reference evidence="1" key="2">
    <citation type="journal article" date="2020" name="Nat. Commun.">
        <title>Large-scale genome sequencing of mycorrhizal fungi provides insights into the early evolution of symbiotic traits.</title>
        <authorList>
            <person name="Miyauchi S."/>
            <person name="Kiss E."/>
            <person name="Kuo A."/>
            <person name="Drula E."/>
            <person name="Kohler A."/>
            <person name="Sanchez-Garcia M."/>
            <person name="Morin E."/>
            <person name="Andreopoulos B."/>
            <person name="Barry K.W."/>
            <person name="Bonito G."/>
            <person name="Buee M."/>
            <person name="Carver A."/>
            <person name="Chen C."/>
            <person name="Cichocki N."/>
            <person name="Clum A."/>
            <person name="Culley D."/>
            <person name="Crous P.W."/>
            <person name="Fauchery L."/>
            <person name="Girlanda M."/>
            <person name="Hayes R.D."/>
            <person name="Keri Z."/>
            <person name="LaButti K."/>
            <person name="Lipzen A."/>
            <person name="Lombard V."/>
            <person name="Magnuson J."/>
            <person name="Maillard F."/>
            <person name="Murat C."/>
            <person name="Nolan M."/>
            <person name="Ohm R.A."/>
            <person name="Pangilinan J."/>
            <person name="Pereira M.F."/>
            <person name="Perotto S."/>
            <person name="Peter M."/>
            <person name="Pfister S."/>
            <person name="Riley R."/>
            <person name="Sitrit Y."/>
            <person name="Stielow J.B."/>
            <person name="Szollosi G."/>
            <person name="Zifcakova L."/>
            <person name="Stursova M."/>
            <person name="Spatafora J.W."/>
            <person name="Tedersoo L."/>
            <person name="Vaario L.M."/>
            <person name="Yamada A."/>
            <person name="Yan M."/>
            <person name="Wang P."/>
            <person name="Xu J."/>
            <person name="Bruns T."/>
            <person name="Baldrian P."/>
            <person name="Vilgalys R."/>
            <person name="Dunand C."/>
            <person name="Henrissat B."/>
            <person name="Grigoriev I.V."/>
            <person name="Hibbett D."/>
            <person name="Nagy L.G."/>
            <person name="Martin F.M."/>
        </authorList>
    </citation>
    <scope>NUCLEOTIDE SEQUENCE</scope>
    <source>
        <strain evidence="1">P2</strain>
    </source>
</reference>
<gene>
    <name evidence="1" type="ORF">BDM02DRAFT_3101459</name>
</gene>
<evidence type="ECO:0000313" key="1">
    <source>
        <dbReference type="EMBL" id="KAF9645394.1"/>
    </source>
</evidence>
<reference evidence="1" key="1">
    <citation type="submission" date="2019-10" db="EMBL/GenBank/DDBJ databases">
        <authorList>
            <consortium name="DOE Joint Genome Institute"/>
            <person name="Kuo A."/>
            <person name="Miyauchi S."/>
            <person name="Kiss E."/>
            <person name="Drula E."/>
            <person name="Kohler A."/>
            <person name="Sanchez-Garcia M."/>
            <person name="Andreopoulos B."/>
            <person name="Barry K.W."/>
            <person name="Bonito G."/>
            <person name="Buee M."/>
            <person name="Carver A."/>
            <person name="Chen C."/>
            <person name="Cichocki N."/>
            <person name="Clum A."/>
            <person name="Culley D."/>
            <person name="Crous P.W."/>
            <person name="Fauchery L."/>
            <person name="Girlanda M."/>
            <person name="Hayes R."/>
            <person name="Keri Z."/>
            <person name="Labutti K."/>
            <person name="Lipzen A."/>
            <person name="Lombard V."/>
            <person name="Magnuson J."/>
            <person name="Maillard F."/>
            <person name="Morin E."/>
            <person name="Murat C."/>
            <person name="Nolan M."/>
            <person name="Ohm R."/>
            <person name="Pangilinan J."/>
            <person name="Pereira M."/>
            <person name="Perotto S."/>
            <person name="Peter M."/>
            <person name="Riley R."/>
            <person name="Sitrit Y."/>
            <person name="Stielow B."/>
            <person name="Szollosi G."/>
            <person name="Zifcakova L."/>
            <person name="Stursova M."/>
            <person name="Spatafora J.W."/>
            <person name="Tedersoo L."/>
            <person name="Vaario L.-M."/>
            <person name="Yamada A."/>
            <person name="Yan M."/>
            <person name="Wang P."/>
            <person name="Xu J."/>
            <person name="Bruns T."/>
            <person name="Baldrian P."/>
            <person name="Vilgalys R."/>
            <person name="Henrissat B."/>
            <person name="Grigoriev I.V."/>
            <person name="Hibbett D."/>
            <person name="Nagy L.G."/>
            <person name="Martin F.M."/>
        </authorList>
    </citation>
    <scope>NUCLEOTIDE SEQUENCE</scope>
    <source>
        <strain evidence="1">P2</strain>
    </source>
</reference>
<dbReference type="EMBL" id="MU118092">
    <property type="protein sequence ID" value="KAF9645394.1"/>
    <property type="molecule type" value="Genomic_DNA"/>
</dbReference>
<feature type="non-terminal residue" evidence="1">
    <location>
        <position position="246"/>
    </location>
</feature>
<name>A0ACB6Z7B9_THEGA</name>
<accession>A0ACB6Z7B9</accession>
<evidence type="ECO:0000313" key="2">
    <source>
        <dbReference type="Proteomes" id="UP000886501"/>
    </source>
</evidence>
<comment type="caution">
    <text evidence="1">The sequence shown here is derived from an EMBL/GenBank/DDBJ whole genome shotgun (WGS) entry which is preliminary data.</text>
</comment>
<proteinExistence type="predicted"/>
<protein>
    <submittedName>
        <fullName evidence="1">Uncharacterized protein</fullName>
    </submittedName>
</protein>
<dbReference type="Proteomes" id="UP000886501">
    <property type="component" value="Unassembled WGS sequence"/>
</dbReference>